<sequence length="677" mass="70818">MAYRYADIEGIMNRAMTEAGLDMDTLTDGQKVVELLEKKSDIDVKLFFEVQTMALEQAFKLAGGQRGKKGYYQEYSGERALWKGYGGDLISEGSGEQGGWENGGKNHKLAWRGLQEEESKLAKARADWQTAAAVTNGAIVAAAGAVATIATGGAGAALAISLLASLQTTTIQVGTSVSSNRADQAMGQIGMGLIQMGVSTLGSFLGNWQMFGKITEASSTTMKIGTSVTQSVLQSSVAYAGSGFQMDDDGSIGYKGPSRGAGFSALVSGAFSAAGSGINAGAGWGSMTSGFVSTTANAIGSGFQFDDDGSSKAFDWKKTGTSFAANLASTTTSFAAQEGGMNSLFASQIGRAANVVTASLLGDQNAVNAYRPEGLFNMIGSNLGDYLGDRANGGKSSNEPMRELLGGGTILTARREQELADEATDPKSGAKKISDPMADLFGAIGSGIASGASSVWSGIKSGASAVGSFFKEQIGERFANLFGSAGSFSTNAQVDAKAVQAAASNLAAIVAQLPKGAMTRDAAISVGMAEDEIETLVAAKRAGKVAKPELDELISRLAPERLTSLLDQDEEDTLVAGKGVPRGNYGVTRAWIRFKHMFSSDTENALLNEIARTESVARAKYGKNMVPEMEDDQFFYLKNNEGKIVGRIVKGAPRVDQRDNATDDLLGYKMVKDKRTV</sequence>
<evidence type="ECO:0000313" key="1">
    <source>
        <dbReference type="EMBL" id="AFM12153.1"/>
    </source>
</evidence>
<reference evidence="1 2" key="1">
    <citation type="submission" date="2012-06" db="EMBL/GenBank/DDBJ databases">
        <title>The complete chromosome of genome of Turneriella parva DSM 21527.</title>
        <authorList>
            <consortium name="US DOE Joint Genome Institute (JGI-PGF)"/>
            <person name="Lucas S."/>
            <person name="Han J."/>
            <person name="Lapidus A."/>
            <person name="Bruce D."/>
            <person name="Goodwin L."/>
            <person name="Pitluck S."/>
            <person name="Peters L."/>
            <person name="Kyrpides N."/>
            <person name="Mavromatis K."/>
            <person name="Ivanova N."/>
            <person name="Mikhailova N."/>
            <person name="Chertkov O."/>
            <person name="Detter J.C."/>
            <person name="Tapia R."/>
            <person name="Han C."/>
            <person name="Land M."/>
            <person name="Hauser L."/>
            <person name="Markowitz V."/>
            <person name="Cheng J.-F."/>
            <person name="Hugenholtz P."/>
            <person name="Woyke T."/>
            <person name="Wu D."/>
            <person name="Gronow S."/>
            <person name="Wellnitz S."/>
            <person name="Brambilla E."/>
            <person name="Klenk H.-P."/>
            <person name="Eisen J.A."/>
        </authorList>
    </citation>
    <scope>NUCLEOTIDE SEQUENCE [LARGE SCALE GENOMIC DNA]</scope>
    <source>
        <strain evidence="2">ATCC BAA-1111 / DSM 21527 / NCTC 11395 / H</strain>
    </source>
</reference>
<proteinExistence type="predicted"/>
<dbReference type="STRING" id="869212.Turpa_1505"/>
<organism evidence="1 2">
    <name type="scientific">Turneriella parva (strain ATCC BAA-1111 / DSM 21527 / NCTC 11395 / H)</name>
    <name type="common">Leptospira parva</name>
    <dbReference type="NCBI Taxonomy" id="869212"/>
    <lineage>
        <taxon>Bacteria</taxon>
        <taxon>Pseudomonadati</taxon>
        <taxon>Spirochaetota</taxon>
        <taxon>Spirochaetia</taxon>
        <taxon>Leptospirales</taxon>
        <taxon>Leptospiraceae</taxon>
        <taxon>Turneriella</taxon>
    </lineage>
</organism>
<dbReference type="EMBL" id="CP002959">
    <property type="protein sequence ID" value="AFM12153.1"/>
    <property type="molecule type" value="Genomic_DNA"/>
</dbReference>
<keyword evidence="2" id="KW-1185">Reference proteome</keyword>
<dbReference type="KEGG" id="tpx:Turpa_1505"/>
<gene>
    <name evidence="1" type="ordered locus">Turpa_1505</name>
</gene>
<evidence type="ECO:0000313" key="2">
    <source>
        <dbReference type="Proteomes" id="UP000006048"/>
    </source>
</evidence>
<dbReference type="AlphaFoldDB" id="I4B4E6"/>
<dbReference type="Proteomes" id="UP000006048">
    <property type="component" value="Chromosome"/>
</dbReference>
<dbReference type="HOGENOM" id="CLU_405932_0_0_12"/>
<dbReference type="PATRIC" id="fig|869212.3.peg.1496"/>
<protein>
    <submittedName>
        <fullName evidence="1">Uncharacterized protein</fullName>
    </submittedName>
</protein>
<accession>I4B4E6</accession>
<name>I4B4E6_TURPD</name>